<dbReference type="Gene3D" id="3.20.20.140">
    <property type="entry name" value="Metal-dependent hydrolases"/>
    <property type="match status" value="1"/>
</dbReference>
<evidence type="ECO:0000256" key="7">
    <source>
        <dbReference type="ARBA" id="ARBA00047647"/>
    </source>
</evidence>
<organism evidence="13 14">
    <name type="scientific">Enterocloster bolteae</name>
    <dbReference type="NCBI Taxonomy" id="208479"/>
    <lineage>
        <taxon>Bacteria</taxon>
        <taxon>Bacillati</taxon>
        <taxon>Bacillota</taxon>
        <taxon>Clostridia</taxon>
        <taxon>Lachnospirales</taxon>
        <taxon>Lachnospiraceae</taxon>
        <taxon>Enterocloster</taxon>
    </lineage>
</organism>
<dbReference type="AlphaFoldDB" id="A0A412ZDE8"/>
<dbReference type="PANTHER" id="PTHR11113">
    <property type="entry name" value="N-ACETYLGLUCOSAMINE-6-PHOSPHATE DEACETYLASE"/>
    <property type="match status" value="1"/>
</dbReference>
<feature type="domain" description="Amidohydrolase-related" evidence="12">
    <location>
        <begin position="50"/>
        <end position="388"/>
    </location>
</feature>
<proteinExistence type="inferred from homology"/>
<dbReference type="PANTHER" id="PTHR11113:SF14">
    <property type="entry name" value="N-ACETYLGLUCOSAMINE-6-PHOSPHATE DEACETYLASE"/>
    <property type="match status" value="1"/>
</dbReference>
<evidence type="ECO:0000256" key="9">
    <source>
        <dbReference type="PIRNR" id="PIRNR038994"/>
    </source>
</evidence>
<feature type="binding site" evidence="11">
    <location>
        <position position="215"/>
    </location>
    <ligand>
        <name>Zn(2+)</name>
        <dbReference type="ChEBI" id="CHEBI:29105"/>
    </ligand>
</feature>
<sequence length="391" mass="42700">MKTAIINGRIITPHRILDQASLVMEDGVIEGIVKGRKPEADCYIDAQGSYVSPGFIDIHTHGGGGYDFMDGTPEAIIKACMAHLAHGTTSICPTTLTCTDEELLTFFDCYREAGKQMENGPELLGIHLEGPYFSLEQRGAQDPQYIKVPAKDDYKKLLDASDDIIRMSAAPELEGAMELADELKARGILASIGHSDATYAHVIEAWERGYTHVTHLYSGMSTIRRINAYRHLGVIESAYLIDGMTVEIIADGKHLPPELLRFIVKMKPIEDICLVTDSMRGAGMDDGEHVLLGSLAHGQECIIDDGVAVLPDRSAFAGSVCTADRCVRTMYQQAEVRLEDAVRMMTYNPAKILGIQGRKGSLSAGMDADVVIFDDEIRIQSVLVKGKKVVG</sequence>
<comment type="pathway">
    <text evidence="8">Amino-sugar metabolism; N-acetylneuraminate degradation; D-fructose 6-phosphate from N-acetylneuraminate: step 4/5.</text>
</comment>
<dbReference type="PIRSF" id="PIRSF038994">
    <property type="entry name" value="NagA"/>
    <property type="match status" value="1"/>
</dbReference>
<dbReference type="GO" id="GO:0046872">
    <property type="term" value="F:metal ion binding"/>
    <property type="evidence" value="ECO:0007669"/>
    <property type="project" value="UniProtKB-KW"/>
</dbReference>
<dbReference type="SUPFAM" id="SSF51556">
    <property type="entry name" value="Metallo-dependent hydrolases"/>
    <property type="match status" value="1"/>
</dbReference>
<dbReference type="GO" id="GO:0006046">
    <property type="term" value="P:N-acetylglucosamine catabolic process"/>
    <property type="evidence" value="ECO:0007669"/>
    <property type="project" value="TreeGrafter"/>
</dbReference>
<keyword evidence="5 9" id="KW-0378">Hydrolase</keyword>
<accession>A0A412ZDE8</accession>
<dbReference type="SUPFAM" id="SSF51338">
    <property type="entry name" value="Composite domain of metallo-dependent hydrolases"/>
    <property type="match status" value="1"/>
</dbReference>
<gene>
    <name evidence="13" type="primary">nagA</name>
    <name evidence="13" type="ORF">DWW02_00310</name>
</gene>
<evidence type="ECO:0000256" key="2">
    <source>
        <dbReference type="ARBA" id="ARBA00011899"/>
    </source>
</evidence>
<keyword evidence="6 9" id="KW-0119">Carbohydrate metabolism</keyword>
<keyword evidence="4 11" id="KW-0479">Metal-binding</keyword>
<evidence type="ECO:0000313" key="13">
    <source>
        <dbReference type="EMBL" id="RGV78223.1"/>
    </source>
</evidence>
<evidence type="ECO:0000256" key="5">
    <source>
        <dbReference type="ARBA" id="ARBA00022801"/>
    </source>
</evidence>
<evidence type="ECO:0000256" key="6">
    <source>
        <dbReference type="ARBA" id="ARBA00023277"/>
    </source>
</evidence>
<evidence type="ECO:0000259" key="12">
    <source>
        <dbReference type="Pfam" id="PF01979"/>
    </source>
</evidence>
<reference evidence="13 14" key="1">
    <citation type="submission" date="2018-08" db="EMBL/GenBank/DDBJ databases">
        <title>A genome reference for cultivated species of the human gut microbiota.</title>
        <authorList>
            <person name="Zou Y."/>
            <person name="Xue W."/>
            <person name="Luo G."/>
        </authorList>
    </citation>
    <scope>NUCLEOTIDE SEQUENCE [LARGE SCALE GENOMIC DNA]</scope>
    <source>
        <strain evidence="13 14">AF14-18</strain>
    </source>
</reference>
<dbReference type="NCBIfam" id="TIGR00221">
    <property type="entry name" value="nagA"/>
    <property type="match status" value="1"/>
</dbReference>
<evidence type="ECO:0000256" key="10">
    <source>
        <dbReference type="PIRSR" id="PIRSR038994-1"/>
    </source>
</evidence>
<feature type="binding site" evidence="11">
    <location>
        <position position="129"/>
    </location>
    <ligand>
        <name>Zn(2+)</name>
        <dbReference type="ChEBI" id="CHEBI:29105"/>
    </ligand>
</feature>
<dbReference type="EC" id="3.5.1.25" evidence="2"/>
<feature type="active site" description="Proton donor/acceptor" evidence="10">
    <location>
        <position position="277"/>
    </location>
</feature>
<dbReference type="InterPro" id="IPR032466">
    <property type="entry name" value="Metal_Hydrolase"/>
</dbReference>
<dbReference type="Gene3D" id="2.30.40.10">
    <property type="entry name" value="Urease, subunit C, domain 1"/>
    <property type="match status" value="1"/>
</dbReference>
<dbReference type="Pfam" id="PF01979">
    <property type="entry name" value="Amidohydro_1"/>
    <property type="match status" value="1"/>
</dbReference>
<feature type="binding site" evidence="11">
    <location>
        <position position="194"/>
    </location>
    <ligand>
        <name>Zn(2+)</name>
        <dbReference type="ChEBI" id="CHEBI:29105"/>
    </ligand>
</feature>
<dbReference type="InterPro" id="IPR006680">
    <property type="entry name" value="Amidohydro-rel"/>
</dbReference>
<dbReference type="RefSeq" id="WP_118017088.1">
    <property type="nucleotide sequence ID" value="NZ_CAUHGS010000018.1"/>
</dbReference>
<dbReference type="Proteomes" id="UP000284543">
    <property type="component" value="Unassembled WGS sequence"/>
</dbReference>
<dbReference type="EMBL" id="QRZM01000001">
    <property type="protein sequence ID" value="RGV78223.1"/>
    <property type="molecule type" value="Genomic_DNA"/>
</dbReference>
<evidence type="ECO:0000256" key="11">
    <source>
        <dbReference type="PIRSR" id="PIRSR038994-3"/>
    </source>
</evidence>
<comment type="cofactor">
    <cofactor evidence="11">
        <name>a divalent metal cation</name>
        <dbReference type="ChEBI" id="CHEBI:60240"/>
    </cofactor>
    <text evidence="11">Binds 1 divalent metal cation per subunit.</text>
</comment>
<protein>
    <recommendedName>
        <fullName evidence="3">N-acetylglucosamine-6-phosphate deacetylase</fullName>
        <ecNumber evidence="2">3.5.1.25</ecNumber>
    </recommendedName>
</protein>
<evidence type="ECO:0000256" key="1">
    <source>
        <dbReference type="ARBA" id="ARBA00010716"/>
    </source>
</evidence>
<evidence type="ECO:0000256" key="3">
    <source>
        <dbReference type="ARBA" id="ARBA00018029"/>
    </source>
</evidence>
<name>A0A412ZDE8_9FIRM</name>
<comment type="catalytic activity">
    <reaction evidence="7">
        <text>N-acetyl-D-glucosamine 6-phosphate + H2O = D-glucosamine 6-phosphate + acetate</text>
        <dbReference type="Rhea" id="RHEA:22936"/>
        <dbReference type="ChEBI" id="CHEBI:15377"/>
        <dbReference type="ChEBI" id="CHEBI:30089"/>
        <dbReference type="ChEBI" id="CHEBI:57513"/>
        <dbReference type="ChEBI" id="CHEBI:58725"/>
        <dbReference type="EC" id="3.5.1.25"/>
    </reaction>
</comment>
<dbReference type="InterPro" id="IPR003764">
    <property type="entry name" value="GlcNAc_6-P_deAcase"/>
</dbReference>
<evidence type="ECO:0000256" key="4">
    <source>
        <dbReference type="ARBA" id="ARBA00022723"/>
    </source>
</evidence>
<comment type="caution">
    <text evidence="13">The sequence shown here is derived from an EMBL/GenBank/DDBJ whole genome shotgun (WGS) entry which is preliminary data.</text>
</comment>
<dbReference type="CDD" id="cd00854">
    <property type="entry name" value="NagA"/>
    <property type="match status" value="1"/>
</dbReference>
<dbReference type="GO" id="GO:0008448">
    <property type="term" value="F:N-acetylglucosamine-6-phosphate deacetylase activity"/>
    <property type="evidence" value="ECO:0007669"/>
    <property type="project" value="UniProtKB-EC"/>
</dbReference>
<dbReference type="InterPro" id="IPR011059">
    <property type="entry name" value="Metal-dep_hydrolase_composite"/>
</dbReference>
<evidence type="ECO:0000313" key="14">
    <source>
        <dbReference type="Proteomes" id="UP000284543"/>
    </source>
</evidence>
<evidence type="ECO:0000256" key="8">
    <source>
        <dbReference type="ARBA" id="ARBA00060590"/>
    </source>
</evidence>
<comment type="similarity">
    <text evidence="1 9">Belongs to the metallo-dependent hydrolases superfamily. NagA family.</text>
</comment>
<dbReference type="FunFam" id="3.20.20.140:FF:000004">
    <property type="entry name" value="N-acetylglucosamine-6-phosphate deacetylase"/>
    <property type="match status" value="1"/>
</dbReference>